<dbReference type="EMBL" id="JAHKRT010000007">
    <property type="protein sequence ID" value="MBU3078853.1"/>
    <property type="molecule type" value="Genomic_DNA"/>
</dbReference>
<comment type="similarity">
    <text evidence="1">Belongs to the 'phage' integrase family.</text>
</comment>
<evidence type="ECO:0000256" key="3">
    <source>
        <dbReference type="ARBA" id="ARBA00023125"/>
    </source>
</evidence>
<reference evidence="5 6" key="1">
    <citation type="submission" date="2021-06" db="EMBL/GenBank/DDBJ databases">
        <title>Sphingomonas sp. XMGL2, whole genome shotgun sequencing project.</title>
        <authorList>
            <person name="Zhao G."/>
            <person name="Shen L."/>
        </authorList>
    </citation>
    <scope>NUCLEOTIDE SEQUENCE [LARGE SCALE GENOMIC DNA]</scope>
    <source>
        <strain evidence="5 6">XMGL2</strain>
    </source>
</reference>
<evidence type="ECO:0000313" key="6">
    <source>
        <dbReference type="Proteomes" id="UP000776276"/>
    </source>
</evidence>
<dbReference type="PANTHER" id="PTHR30349">
    <property type="entry name" value="PHAGE INTEGRASE-RELATED"/>
    <property type="match status" value="1"/>
</dbReference>
<organism evidence="5 6">
    <name type="scientific">Sphingomonas quercus</name>
    <dbReference type="NCBI Taxonomy" id="2842451"/>
    <lineage>
        <taxon>Bacteria</taxon>
        <taxon>Pseudomonadati</taxon>
        <taxon>Pseudomonadota</taxon>
        <taxon>Alphaproteobacteria</taxon>
        <taxon>Sphingomonadales</taxon>
        <taxon>Sphingomonadaceae</taxon>
        <taxon>Sphingomonas</taxon>
    </lineage>
</organism>
<dbReference type="Pfam" id="PF00589">
    <property type="entry name" value="Phage_integrase"/>
    <property type="match status" value="1"/>
</dbReference>
<dbReference type="InterPro" id="IPR050090">
    <property type="entry name" value="Tyrosine_recombinase_XerCD"/>
</dbReference>
<keyword evidence="2" id="KW-0229">DNA integration</keyword>
<feature type="domain" description="Tyr recombinase" evidence="4">
    <location>
        <begin position="223"/>
        <end position="418"/>
    </location>
</feature>
<accession>A0ABS6BKM6</accession>
<evidence type="ECO:0000256" key="1">
    <source>
        <dbReference type="ARBA" id="ARBA00008857"/>
    </source>
</evidence>
<sequence>MGVVREVRLFERTTRRRLAVRHHPYWRMISEGAHIGYYRGPRGGKWVARYREAGSNEPYATLSLGTADDMVEADGEMVLNYKQALDKANAWIKQQANGGRTLNPNLTVRDAIKAYIEIRDARVAAHGGKHSSGYYTLNKYALPDRTLCRIKLCDLSEAELRGWQRRLKGVGATTKQRVVTDLKAALNLAFEEHRRALPSDLPITIKYGLKPVFVDDAPSEPARDNQVLADDQIRRILAKGKEMDEDGDHFLLTMLLAATGARFSQVTRMLVGDVQPEFKRVMVPPSRKGRGRKPGKPIPVRVGPDVLAVLEGTAEGRKASEPLLVRWRYRQISPTKWVRVDRRAWTSSSEMSRWWAEIVKAAGCPGVIPYALRHSSIVRAIRNGLPIRLVAALHDTSVAMIEKHYARWITESLDELAAQAVVPLLHAA</sequence>
<evidence type="ECO:0000313" key="5">
    <source>
        <dbReference type="EMBL" id="MBU3078853.1"/>
    </source>
</evidence>
<keyword evidence="6" id="KW-1185">Reference proteome</keyword>
<gene>
    <name evidence="5" type="ORF">KOF26_13345</name>
</gene>
<proteinExistence type="inferred from homology"/>
<name>A0ABS6BKM6_9SPHN</name>
<keyword evidence="3" id="KW-0238">DNA-binding</keyword>
<evidence type="ECO:0000256" key="2">
    <source>
        <dbReference type="ARBA" id="ARBA00022908"/>
    </source>
</evidence>
<dbReference type="PROSITE" id="PS51898">
    <property type="entry name" value="TYR_RECOMBINASE"/>
    <property type="match status" value="1"/>
</dbReference>
<evidence type="ECO:0000259" key="4">
    <source>
        <dbReference type="PROSITE" id="PS51898"/>
    </source>
</evidence>
<protein>
    <submittedName>
        <fullName evidence="5">Tyrosine-type recombinase/integrase</fullName>
    </submittedName>
</protein>
<dbReference type="Proteomes" id="UP000776276">
    <property type="component" value="Unassembled WGS sequence"/>
</dbReference>
<comment type="caution">
    <text evidence="5">The sequence shown here is derived from an EMBL/GenBank/DDBJ whole genome shotgun (WGS) entry which is preliminary data.</text>
</comment>
<dbReference type="InterPro" id="IPR002104">
    <property type="entry name" value="Integrase_catalytic"/>
</dbReference>
<dbReference type="RefSeq" id="WP_216325838.1">
    <property type="nucleotide sequence ID" value="NZ_JAHKRT010000007.1"/>
</dbReference>
<dbReference type="PANTHER" id="PTHR30349:SF41">
    <property type="entry name" value="INTEGRASE_RECOMBINASE PROTEIN MJ0367-RELATED"/>
    <property type="match status" value="1"/>
</dbReference>